<name>A0A366F016_9BACI</name>
<reference evidence="1 2" key="1">
    <citation type="submission" date="2018-06" db="EMBL/GenBank/DDBJ databases">
        <title>Freshwater and sediment microbial communities from various areas in North America, analyzing microbe dynamics in response to fracking.</title>
        <authorList>
            <person name="Lamendella R."/>
        </authorList>
    </citation>
    <scope>NUCLEOTIDE SEQUENCE [LARGE SCALE GENOMIC DNA]</scope>
    <source>
        <strain evidence="1 2">97B</strain>
    </source>
</reference>
<proteinExistence type="predicted"/>
<dbReference type="Proteomes" id="UP000252118">
    <property type="component" value="Unassembled WGS sequence"/>
</dbReference>
<protein>
    <submittedName>
        <fullName evidence="1">Uncharacterized protein</fullName>
    </submittedName>
</protein>
<evidence type="ECO:0000313" key="1">
    <source>
        <dbReference type="EMBL" id="RBP08001.1"/>
    </source>
</evidence>
<dbReference type="AlphaFoldDB" id="A0A366F016"/>
<sequence>MQVNLFLSGGIYRFNNIEGMKLKRLYELKDKEEPNLCRTVSEVKGG</sequence>
<dbReference type="EMBL" id="QNRJ01000001">
    <property type="protein sequence ID" value="RBP08001.1"/>
    <property type="molecule type" value="Genomic_DNA"/>
</dbReference>
<evidence type="ECO:0000313" key="2">
    <source>
        <dbReference type="Proteomes" id="UP000252118"/>
    </source>
</evidence>
<accession>A0A366F016</accession>
<comment type="caution">
    <text evidence="1">The sequence shown here is derived from an EMBL/GenBank/DDBJ whole genome shotgun (WGS) entry which is preliminary data.</text>
</comment>
<organism evidence="1 2">
    <name type="scientific">Rossellomorea aquimaris</name>
    <dbReference type="NCBI Taxonomy" id="189382"/>
    <lineage>
        <taxon>Bacteria</taxon>
        <taxon>Bacillati</taxon>
        <taxon>Bacillota</taxon>
        <taxon>Bacilli</taxon>
        <taxon>Bacillales</taxon>
        <taxon>Bacillaceae</taxon>
        <taxon>Rossellomorea</taxon>
    </lineage>
</organism>
<gene>
    <name evidence="1" type="ORF">DET59_101370</name>
</gene>